<organism evidence="6 7">
    <name type="scientific">Arabidopsis thaliana</name>
    <name type="common">Mouse-ear cress</name>
    <dbReference type="NCBI Taxonomy" id="3702"/>
    <lineage>
        <taxon>Eukaryota</taxon>
        <taxon>Viridiplantae</taxon>
        <taxon>Streptophyta</taxon>
        <taxon>Embryophyta</taxon>
        <taxon>Tracheophyta</taxon>
        <taxon>Spermatophyta</taxon>
        <taxon>Magnoliopsida</taxon>
        <taxon>eudicotyledons</taxon>
        <taxon>Gunneridae</taxon>
        <taxon>Pentapetalae</taxon>
        <taxon>rosids</taxon>
        <taxon>malvids</taxon>
        <taxon>Brassicales</taxon>
        <taxon>Brassicaceae</taxon>
        <taxon>Camelineae</taxon>
        <taxon>Arabidopsis</taxon>
    </lineage>
</organism>
<sequence>MMWKREKLLWRVLNGKTIVDSLSGTQKFWYQSRKHARMCLSETVRDYEEKAACKSDQDCKKLAYLAPRNNLWMHKRAFLVTSAFSWFISFITRSFALRSVTITLHAAWYCMNCDRSKYATANDIRSLDVSSIGNMAEPRMRSAAKRRGFEITPLSRPIKASDFREFDLILAMDDQNKEDILKAYNVWKARGNFPPDADKKVKLMVSDPYYGGAQGFEKHNDKFVPDPYYGGAQGQNSLGKLNIDLLLVHLFHSQVLDLLEDACESLLDSIRVES</sequence>
<gene>
    <name evidence="6" type="ORF">C24_LOCUS14666</name>
</gene>
<dbReference type="AlphaFoldDB" id="A0A5S9XHT2"/>
<comment type="similarity">
    <text evidence="1">Belongs to the low molecular weight phosphotyrosine protein phosphatase family.</text>
</comment>
<reference evidence="6 7" key="1">
    <citation type="submission" date="2019-12" db="EMBL/GenBank/DDBJ databases">
        <authorList>
            <person name="Jiao W.-B."/>
            <person name="Schneeberger K."/>
        </authorList>
    </citation>
    <scope>NUCLEOTIDE SEQUENCE [LARGE SCALE GENOMIC DNA]</scope>
    <source>
        <strain evidence="7">cv. C24</strain>
    </source>
</reference>
<dbReference type="OrthoDB" id="3388at2759"/>
<proteinExistence type="inferred from homology"/>
<dbReference type="Gene3D" id="3.40.50.2300">
    <property type="match status" value="1"/>
</dbReference>
<protein>
    <recommendedName>
        <fullName evidence="2">acid phosphatase</fullName>
        <ecNumber evidence="2">3.1.3.2</ecNumber>
    </recommendedName>
</protein>
<dbReference type="EC" id="3.1.3.2" evidence="2"/>
<dbReference type="Pfam" id="PF01451">
    <property type="entry name" value="LMWPc"/>
    <property type="match status" value="1"/>
</dbReference>
<feature type="domain" description="Phosphotyrosine protein phosphatase I" evidence="5">
    <location>
        <begin position="123"/>
        <end position="221"/>
    </location>
</feature>
<dbReference type="GO" id="GO:0003993">
    <property type="term" value="F:acid phosphatase activity"/>
    <property type="evidence" value="ECO:0007669"/>
    <property type="project" value="UniProtKB-EC"/>
</dbReference>
<dbReference type="EMBL" id="CACSHJ010000089">
    <property type="protein sequence ID" value="CAA0384482.1"/>
    <property type="molecule type" value="Genomic_DNA"/>
</dbReference>
<dbReference type="GO" id="GO:0004725">
    <property type="term" value="F:protein tyrosine phosphatase activity"/>
    <property type="evidence" value="ECO:0007669"/>
    <property type="project" value="InterPro"/>
</dbReference>
<evidence type="ECO:0000313" key="7">
    <source>
        <dbReference type="Proteomes" id="UP000434276"/>
    </source>
</evidence>
<dbReference type="ExpressionAtlas" id="A0A5S9XHT2">
    <property type="expression patterns" value="baseline and differential"/>
</dbReference>
<dbReference type="SUPFAM" id="SSF52788">
    <property type="entry name" value="Phosphotyrosine protein phosphatases I"/>
    <property type="match status" value="1"/>
</dbReference>
<evidence type="ECO:0000256" key="1">
    <source>
        <dbReference type="ARBA" id="ARBA00011063"/>
    </source>
</evidence>
<dbReference type="PANTHER" id="PTHR47439">
    <property type="entry name" value="LOW MOLECULAR WEIGHT PHOSPHOTYROSINE PROTEIN PHOSPHATASE-RELATED"/>
    <property type="match status" value="1"/>
</dbReference>
<dbReference type="InterPro" id="IPR017867">
    <property type="entry name" value="Tyr_phospatase_low_mol_wt"/>
</dbReference>
<dbReference type="Proteomes" id="UP000434276">
    <property type="component" value="Unassembled WGS sequence"/>
</dbReference>
<evidence type="ECO:0000256" key="2">
    <source>
        <dbReference type="ARBA" id="ARBA00012646"/>
    </source>
</evidence>
<dbReference type="InterPro" id="IPR052995">
    <property type="entry name" value="LMW-PTP"/>
</dbReference>
<keyword evidence="3" id="KW-0378">Hydrolase</keyword>
<evidence type="ECO:0000259" key="5">
    <source>
        <dbReference type="Pfam" id="PF01451"/>
    </source>
</evidence>
<name>A0A5S9XHT2_ARATH</name>
<dbReference type="PRINTS" id="PR00719">
    <property type="entry name" value="LMWPTPASE"/>
</dbReference>
<feature type="active site" description="Proton donor" evidence="4">
    <location>
        <position position="207"/>
    </location>
</feature>
<evidence type="ECO:0000256" key="3">
    <source>
        <dbReference type="ARBA" id="ARBA00022801"/>
    </source>
</evidence>
<dbReference type="PANTHER" id="PTHR47439:SF1">
    <property type="entry name" value="ACID PHOSPHATASE"/>
    <property type="match status" value="1"/>
</dbReference>
<dbReference type="InterPro" id="IPR023485">
    <property type="entry name" value="Ptyr_pPase"/>
</dbReference>
<accession>A0A5S9XHT2</accession>
<dbReference type="InterPro" id="IPR036196">
    <property type="entry name" value="Ptyr_pPase_sf"/>
</dbReference>
<evidence type="ECO:0000313" key="6">
    <source>
        <dbReference type="EMBL" id="CAA0384482.1"/>
    </source>
</evidence>
<evidence type="ECO:0000256" key="4">
    <source>
        <dbReference type="PIRSR" id="PIRSR617867-1"/>
    </source>
</evidence>